<evidence type="ECO:0000259" key="1">
    <source>
        <dbReference type="PROSITE" id="PS50883"/>
    </source>
</evidence>
<dbReference type="InterPro" id="IPR001633">
    <property type="entry name" value="EAL_dom"/>
</dbReference>
<reference evidence="2 3" key="1">
    <citation type="submission" date="2023-01" db="EMBL/GenBank/DDBJ databases">
        <title>Vibrio sp. KJ40-1 sp.nov, isolated from marine algae.</title>
        <authorList>
            <person name="Butt M."/>
            <person name="Kim J.M.J."/>
            <person name="Jeon C.O.C."/>
        </authorList>
    </citation>
    <scope>NUCLEOTIDE SEQUENCE [LARGE SCALE GENOMIC DNA]</scope>
    <source>
        <strain evidence="2 3">KJ40-1</strain>
    </source>
</reference>
<dbReference type="EMBL" id="JAQLOI010000001">
    <property type="protein sequence ID" value="MDB1123983.1"/>
    <property type="molecule type" value="Genomic_DNA"/>
</dbReference>
<accession>A0ABT4YR03</accession>
<dbReference type="Gene3D" id="3.10.580.10">
    <property type="entry name" value="CBS-domain"/>
    <property type="match status" value="1"/>
</dbReference>
<organism evidence="2 3">
    <name type="scientific">Vibrio algarum</name>
    <dbReference type="NCBI Taxonomy" id="3020714"/>
    <lineage>
        <taxon>Bacteria</taxon>
        <taxon>Pseudomonadati</taxon>
        <taxon>Pseudomonadota</taxon>
        <taxon>Gammaproteobacteria</taxon>
        <taxon>Vibrionales</taxon>
        <taxon>Vibrionaceae</taxon>
        <taxon>Vibrio</taxon>
    </lineage>
</organism>
<evidence type="ECO:0000313" key="2">
    <source>
        <dbReference type="EMBL" id="MDB1123983.1"/>
    </source>
</evidence>
<proteinExistence type="predicted"/>
<dbReference type="SUPFAM" id="SSF141868">
    <property type="entry name" value="EAL domain-like"/>
    <property type="match status" value="1"/>
</dbReference>
<dbReference type="InterPro" id="IPR035919">
    <property type="entry name" value="EAL_sf"/>
</dbReference>
<comment type="caution">
    <text evidence="2">The sequence shown here is derived from an EMBL/GenBank/DDBJ whole genome shotgun (WGS) entry which is preliminary data.</text>
</comment>
<dbReference type="PANTHER" id="PTHR33121">
    <property type="entry name" value="CYCLIC DI-GMP PHOSPHODIESTERASE PDEF"/>
    <property type="match status" value="1"/>
</dbReference>
<name>A0ABT4YR03_9VIBR</name>
<sequence length="374" mass="42701">MCTRNWKVQKLEALCRFRDYDGQLLDTQSMIKVAEDLSLISELDLAIADKAISSRNQLAKMFGNDVEITINVSLNSDKPMKDLFSDLMAIFKKYLHHLPYITVELTESAYFNSEQKDSNLLFQLRKKGLNVAIDDFGTGYSSFSYLKDGNFDLLKIDRDFVTNLTVGSNNYYIVKMITHLAHTLEVKVVAEGVESIQEVNILKELKVDYLQGFYFEKPMPIDNLSADININSKLKDLVDLDVVDIELISYPPMLSPHHTLKEIKELFENSTFSALPVVVDKKCVGIITREQYNLHATPSLGTDRETMQDYRSLTKPATAMMNAKMKVVHETINDGEIHEKIRNNYPFPWAVINDAGEYLGIIDSISMNHYLSER</sequence>
<dbReference type="InterPro" id="IPR050706">
    <property type="entry name" value="Cyclic-di-GMP_PDE-like"/>
</dbReference>
<dbReference type="Pfam" id="PF00571">
    <property type="entry name" value="CBS"/>
    <property type="match status" value="1"/>
</dbReference>
<evidence type="ECO:0000313" key="3">
    <source>
        <dbReference type="Proteomes" id="UP001210678"/>
    </source>
</evidence>
<dbReference type="SMART" id="SM00052">
    <property type="entry name" value="EAL"/>
    <property type="match status" value="1"/>
</dbReference>
<keyword evidence="3" id="KW-1185">Reference proteome</keyword>
<dbReference type="Gene3D" id="3.20.20.450">
    <property type="entry name" value="EAL domain"/>
    <property type="match status" value="1"/>
</dbReference>
<dbReference type="InterPro" id="IPR000644">
    <property type="entry name" value="CBS_dom"/>
</dbReference>
<dbReference type="InterPro" id="IPR046342">
    <property type="entry name" value="CBS_dom_sf"/>
</dbReference>
<dbReference type="Pfam" id="PF00563">
    <property type="entry name" value="EAL"/>
    <property type="match status" value="1"/>
</dbReference>
<dbReference type="CDD" id="cd01948">
    <property type="entry name" value="EAL"/>
    <property type="match status" value="1"/>
</dbReference>
<gene>
    <name evidence="2" type="ORF">PGX00_10140</name>
</gene>
<protein>
    <submittedName>
        <fullName evidence="2">EAL domain-containing protein</fullName>
    </submittedName>
</protein>
<dbReference type="PROSITE" id="PS50883">
    <property type="entry name" value="EAL"/>
    <property type="match status" value="1"/>
</dbReference>
<feature type="domain" description="EAL" evidence="1">
    <location>
        <begin position="1"/>
        <end position="232"/>
    </location>
</feature>
<dbReference type="RefSeq" id="WP_272138023.1">
    <property type="nucleotide sequence ID" value="NZ_JAQLOI010000001.1"/>
</dbReference>
<dbReference type="PANTHER" id="PTHR33121:SF79">
    <property type="entry name" value="CYCLIC DI-GMP PHOSPHODIESTERASE PDED-RELATED"/>
    <property type="match status" value="1"/>
</dbReference>
<dbReference type="Proteomes" id="UP001210678">
    <property type="component" value="Unassembled WGS sequence"/>
</dbReference>
<dbReference type="SUPFAM" id="SSF54631">
    <property type="entry name" value="CBS-domain pair"/>
    <property type="match status" value="1"/>
</dbReference>